<accession>A0ABU3PEM7</accession>
<dbReference type="InterPro" id="IPR051395">
    <property type="entry name" value="Cytochrome_c_Peroxidase/MauG"/>
</dbReference>
<keyword evidence="2 8" id="KW-0349">Heme</keyword>
<dbReference type="Pfam" id="PF21419">
    <property type="entry name" value="RoxA-like_Cyt-c"/>
    <property type="match status" value="1"/>
</dbReference>
<gene>
    <name evidence="11" type="ORF">RQP53_17410</name>
</gene>
<evidence type="ECO:0000256" key="7">
    <source>
        <dbReference type="ARBA" id="ARBA00023004"/>
    </source>
</evidence>
<dbReference type="Proteomes" id="UP001246372">
    <property type="component" value="Unassembled WGS sequence"/>
</dbReference>
<dbReference type="Gene3D" id="1.10.760.10">
    <property type="entry name" value="Cytochrome c-like domain"/>
    <property type="match status" value="2"/>
</dbReference>
<dbReference type="NCBIfam" id="TIGR04039">
    <property type="entry name" value="MXAN_0977_Heme2"/>
    <property type="match status" value="1"/>
</dbReference>
<dbReference type="RefSeq" id="WP_315651945.1">
    <property type="nucleotide sequence ID" value="NZ_JAVXZY010000007.1"/>
</dbReference>
<dbReference type="InterPro" id="IPR004852">
    <property type="entry name" value="Di-haem_cyt_c_peroxidsae"/>
</dbReference>
<dbReference type="PROSITE" id="PS51007">
    <property type="entry name" value="CYTC"/>
    <property type="match status" value="1"/>
</dbReference>
<evidence type="ECO:0000259" key="10">
    <source>
        <dbReference type="PROSITE" id="PS51007"/>
    </source>
</evidence>
<evidence type="ECO:0000256" key="2">
    <source>
        <dbReference type="ARBA" id="ARBA00022617"/>
    </source>
</evidence>
<dbReference type="PANTHER" id="PTHR30600">
    <property type="entry name" value="CYTOCHROME C PEROXIDASE-RELATED"/>
    <property type="match status" value="1"/>
</dbReference>
<reference evidence="11" key="1">
    <citation type="submission" date="2023-09" db="EMBL/GenBank/DDBJ databases">
        <title>Paucibacter sp. APW11 Genome sequencing and assembly.</title>
        <authorList>
            <person name="Kim I."/>
        </authorList>
    </citation>
    <scope>NUCLEOTIDE SEQUENCE</scope>
    <source>
        <strain evidence="11">APW11</strain>
    </source>
</reference>
<feature type="chain" id="PRO_5045491458" evidence="9">
    <location>
        <begin position="29"/>
        <end position="394"/>
    </location>
</feature>
<evidence type="ECO:0000256" key="5">
    <source>
        <dbReference type="ARBA" id="ARBA00022764"/>
    </source>
</evidence>
<keyword evidence="5" id="KW-0574">Periplasm</keyword>
<dbReference type="PIRSF" id="PIRSF000294">
    <property type="entry name" value="Cytochrome-c_peroxidase"/>
    <property type="match status" value="1"/>
</dbReference>
<comment type="subcellular location">
    <subcellularLocation>
        <location evidence="1">Periplasm</location>
    </subcellularLocation>
</comment>
<evidence type="ECO:0000256" key="3">
    <source>
        <dbReference type="ARBA" id="ARBA00022723"/>
    </source>
</evidence>
<dbReference type="EMBL" id="JAVXZY010000007">
    <property type="protein sequence ID" value="MDT9001060.1"/>
    <property type="molecule type" value="Genomic_DNA"/>
</dbReference>
<protein>
    <submittedName>
        <fullName evidence="11">Di-heme enzyme</fullName>
    </submittedName>
</protein>
<dbReference type="PANTHER" id="PTHR30600:SF14">
    <property type="entry name" value="CYTOCHROME C PEROXIDASE"/>
    <property type="match status" value="1"/>
</dbReference>
<proteinExistence type="predicted"/>
<feature type="domain" description="Cytochrome c" evidence="10">
    <location>
        <begin position="226"/>
        <end position="378"/>
    </location>
</feature>
<evidence type="ECO:0000313" key="12">
    <source>
        <dbReference type="Proteomes" id="UP001246372"/>
    </source>
</evidence>
<feature type="signal peptide" evidence="9">
    <location>
        <begin position="1"/>
        <end position="28"/>
    </location>
</feature>
<keyword evidence="6" id="KW-0560">Oxidoreductase</keyword>
<name>A0ABU3PEM7_9BURK</name>
<evidence type="ECO:0000256" key="9">
    <source>
        <dbReference type="SAM" id="SignalP"/>
    </source>
</evidence>
<keyword evidence="12" id="KW-1185">Reference proteome</keyword>
<dbReference type="InterPro" id="IPR036909">
    <property type="entry name" value="Cyt_c-like_dom_sf"/>
</dbReference>
<evidence type="ECO:0000256" key="6">
    <source>
        <dbReference type="ARBA" id="ARBA00023002"/>
    </source>
</evidence>
<evidence type="ECO:0000313" key="11">
    <source>
        <dbReference type="EMBL" id="MDT9001060.1"/>
    </source>
</evidence>
<keyword evidence="7 8" id="KW-0408">Iron</keyword>
<evidence type="ECO:0000256" key="1">
    <source>
        <dbReference type="ARBA" id="ARBA00004418"/>
    </source>
</evidence>
<evidence type="ECO:0000256" key="4">
    <source>
        <dbReference type="ARBA" id="ARBA00022729"/>
    </source>
</evidence>
<dbReference type="Pfam" id="PF03150">
    <property type="entry name" value="CCP_MauG"/>
    <property type="match status" value="1"/>
</dbReference>
<dbReference type="PROSITE" id="PS51257">
    <property type="entry name" value="PROKAR_LIPOPROTEIN"/>
    <property type="match status" value="1"/>
</dbReference>
<sequence length="394" mass="42673">MSAKHANLLAWLPLATALLLSGCGGGSGGVTVVDTTPPAPPGSNWQWQLPSYFPTPKVPEDNPMSVEKVDLGRFLFYDRRLSGNGTMACASCHQQALAFTDGRAQAIGSTGEMHPRSAQHLANIAYSPTLTWANKSVTSLEQQFPVPVFGSNPVEMGINDANKLEVLQRIKDLPLYQAKFAAAFPGNADAISWPHITKAVASFQRSLISANSRYDQALQGKTTLSEQEQRGQRLFFGEKAECFHCHGSFNFNDQVVHANTRVLEIPFHNTGLYNIGGTGAFPAPNRGLFELSGEASDMGRFRAPSLRNVAKTAPYMHDGSIPSLEAVLDFYAAGGRNIVSGPHAGDGRQHPNKSALVAQINLSEQDKADIVAFLRTLTDEEFLTSPRHADPFPK</sequence>
<keyword evidence="3 8" id="KW-0479">Metal-binding</keyword>
<organism evidence="11 12">
    <name type="scientific">Roseateles aquae</name>
    <dbReference type="NCBI Taxonomy" id="3077235"/>
    <lineage>
        <taxon>Bacteria</taxon>
        <taxon>Pseudomonadati</taxon>
        <taxon>Pseudomonadota</taxon>
        <taxon>Betaproteobacteria</taxon>
        <taxon>Burkholderiales</taxon>
        <taxon>Sphaerotilaceae</taxon>
        <taxon>Roseateles</taxon>
    </lineage>
</organism>
<dbReference type="InterPro" id="IPR009056">
    <property type="entry name" value="Cyt_c-like_dom"/>
</dbReference>
<keyword evidence="4 9" id="KW-0732">Signal</keyword>
<dbReference type="InterPro" id="IPR023929">
    <property type="entry name" value="MbnH-like"/>
</dbReference>
<evidence type="ECO:0000256" key="8">
    <source>
        <dbReference type="PROSITE-ProRule" id="PRU00433"/>
    </source>
</evidence>
<dbReference type="SUPFAM" id="SSF46626">
    <property type="entry name" value="Cytochrome c"/>
    <property type="match status" value="2"/>
</dbReference>
<comment type="caution">
    <text evidence="11">The sequence shown here is derived from an EMBL/GenBank/DDBJ whole genome shotgun (WGS) entry which is preliminary data.</text>
</comment>
<dbReference type="InterPro" id="IPR026259">
    <property type="entry name" value="MauG/Cytc_peroxidase"/>
</dbReference>